<dbReference type="Gene3D" id="3.40.50.720">
    <property type="entry name" value="NAD(P)-binding Rossmann-like Domain"/>
    <property type="match status" value="1"/>
</dbReference>
<keyword evidence="6" id="KW-1185">Reference proteome</keyword>
<feature type="domain" description="Ketoreductase" evidence="4">
    <location>
        <begin position="22"/>
        <end position="202"/>
    </location>
</feature>
<evidence type="ECO:0000256" key="2">
    <source>
        <dbReference type="ARBA" id="ARBA00023002"/>
    </source>
</evidence>
<protein>
    <submittedName>
        <fullName evidence="5">SDR family oxidoreductase</fullName>
    </submittedName>
</protein>
<reference evidence="5 6" key="1">
    <citation type="journal article" date="2019" name="Int. J. Syst. Evol. Microbiol.">
        <title>The Global Catalogue of Microorganisms (GCM) 10K type strain sequencing project: providing services to taxonomists for standard genome sequencing and annotation.</title>
        <authorList>
            <consortium name="The Broad Institute Genomics Platform"/>
            <consortium name="The Broad Institute Genome Sequencing Center for Infectious Disease"/>
            <person name="Wu L."/>
            <person name="Ma J."/>
        </authorList>
    </citation>
    <scope>NUCLEOTIDE SEQUENCE [LARGE SCALE GENOMIC DNA]</scope>
    <source>
        <strain evidence="5 6">JCM 16227</strain>
    </source>
</reference>
<dbReference type="Proteomes" id="UP001501170">
    <property type="component" value="Unassembled WGS sequence"/>
</dbReference>
<evidence type="ECO:0000256" key="3">
    <source>
        <dbReference type="RuleBase" id="RU000363"/>
    </source>
</evidence>
<evidence type="ECO:0000259" key="4">
    <source>
        <dbReference type="SMART" id="SM00822"/>
    </source>
</evidence>
<keyword evidence="2" id="KW-0560">Oxidoreductase</keyword>
<evidence type="ECO:0000313" key="5">
    <source>
        <dbReference type="EMBL" id="GAA2378815.1"/>
    </source>
</evidence>
<evidence type="ECO:0000313" key="6">
    <source>
        <dbReference type="Proteomes" id="UP001501170"/>
    </source>
</evidence>
<dbReference type="PANTHER" id="PTHR24322">
    <property type="entry name" value="PKSB"/>
    <property type="match status" value="1"/>
</dbReference>
<comment type="similarity">
    <text evidence="1 3">Belongs to the short-chain dehydrogenases/reductases (SDR) family.</text>
</comment>
<gene>
    <name evidence="5" type="ORF">GCM10009855_18530</name>
</gene>
<name>A0ABN3HGK1_9ACTN</name>
<proteinExistence type="inferred from homology"/>
<dbReference type="SMART" id="SM00822">
    <property type="entry name" value="PKS_KR"/>
    <property type="match status" value="1"/>
</dbReference>
<dbReference type="NCBIfam" id="NF005878">
    <property type="entry name" value="PRK07825.1"/>
    <property type="match status" value="1"/>
</dbReference>
<organism evidence="5 6">
    <name type="scientific">Gordonia cholesterolivorans</name>
    <dbReference type="NCBI Taxonomy" id="559625"/>
    <lineage>
        <taxon>Bacteria</taxon>
        <taxon>Bacillati</taxon>
        <taxon>Actinomycetota</taxon>
        <taxon>Actinomycetes</taxon>
        <taxon>Mycobacteriales</taxon>
        <taxon>Gordoniaceae</taxon>
        <taxon>Gordonia</taxon>
    </lineage>
</organism>
<dbReference type="PRINTS" id="PR00080">
    <property type="entry name" value="SDRFAMILY"/>
</dbReference>
<sequence>MLSELVPGSYARSNPRIEPPGAVVVVTGGARGIGAEIARQFAEAEATVWIGDVDADVAADTAGVIDGARSAVLDVTDAVSWREFVSKVLDECGRIDILVNNAGVMPVGAFLEESEATADLILDVNVRGMLNGMRAVLPSMLGEGRGHIVNIASMAGMLPLPGMVSYNASKFAAYGASLAARREYDGTGVTVSAILPAAVRTELASGADLGGVLPTVDPQDVARAVVRTVRTRAARTSVPGWVLPGWSIADLFVPESVERVARTLAGHGQALALDAAERSAYLARIARQASDHAAGGHSGGTVVDGAVVDSAGTSEVRAR</sequence>
<dbReference type="SUPFAM" id="SSF51735">
    <property type="entry name" value="NAD(P)-binding Rossmann-fold domains"/>
    <property type="match status" value="1"/>
</dbReference>
<comment type="caution">
    <text evidence="5">The sequence shown here is derived from an EMBL/GenBank/DDBJ whole genome shotgun (WGS) entry which is preliminary data.</text>
</comment>
<dbReference type="PRINTS" id="PR00081">
    <property type="entry name" value="GDHRDH"/>
</dbReference>
<dbReference type="EMBL" id="BAAARB010000008">
    <property type="protein sequence ID" value="GAA2378815.1"/>
    <property type="molecule type" value="Genomic_DNA"/>
</dbReference>
<dbReference type="PANTHER" id="PTHR24322:SF736">
    <property type="entry name" value="RETINOL DEHYDROGENASE 10"/>
    <property type="match status" value="1"/>
</dbReference>
<evidence type="ECO:0000256" key="1">
    <source>
        <dbReference type="ARBA" id="ARBA00006484"/>
    </source>
</evidence>
<dbReference type="CDD" id="cd05233">
    <property type="entry name" value="SDR_c"/>
    <property type="match status" value="1"/>
</dbReference>
<dbReference type="RefSeq" id="WP_081598073.1">
    <property type="nucleotide sequence ID" value="NZ_BAAARB010000008.1"/>
</dbReference>
<dbReference type="InterPro" id="IPR057326">
    <property type="entry name" value="KR_dom"/>
</dbReference>
<accession>A0ABN3HGK1</accession>
<dbReference type="Pfam" id="PF00106">
    <property type="entry name" value="adh_short"/>
    <property type="match status" value="1"/>
</dbReference>
<dbReference type="InterPro" id="IPR036291">
    <property type="entry name" value="NAD(P)-bd_dom_sf"/>
</dbReference>
<dbReference type="InterPro" id="IPR002347">
    <property type="entry name" value="SDR_fam"/>
</dbReference>